<reference evidence="2" key="1">
    <citation type="journal article" date="2020" name="bioRxiv">
        <title>Whole genome comparisons of ergot fungi reveals the divergence and evolution of species within the genus Claviceps are the result of varying mechanisms driving genome evolution and host range expansion.</title>
        <authorList>
            <person name="Wyka S.A."/>
            <person name="Mondo S.J."/>
            <person name="Liu M."/>
            <person name="Dettman J."/>
            <person name="Nalam V."/>
            <person name="Broders K.D."/>
        </authorList>
    </citation>
    <scope>NUCLEOTIDE SEQUENCE</scope>
    <source>
        <strain evidence="2">CCC 489</strain>
    </source>
</reference>
<dbReference type="Proteomes" id="UP000811619">
    <property type="component" value="Unassembled WGS sequence"/>
</dbReference>
<keyword evidence="3" id="KW-1185">Reference proteome</keyword>
<sequence length="161" mass="17698">MQKPTLLTITTPLPPGVSRDAAIDLLHDHESIIDLNPLVRARRRIPPPPHAPDEERGRAWYSVTDKLALVPGGLTYTCSFETLPRGLRTHAYAALGVDTRSAWSVGDEPSGLCLREDVELRCHVLLRCFVRRTIRESHEALGVRFAEEAARRSTAGVAGGS</sequence>
<evidence type="ECO:0000313" key="2">
    <source>
        <dbReference type="EMBL" id="KAG5915618.1"/>
    </source>
</evidence>
<evidence type="ECO:0000313" key="3">
    <source>
        <dbReference type="Proteomes" id="UP000811619"/>
    </source>
</evidence>
<name>A0A8K0J138_9HYPO</name>
<dbReference type="PANTHER" id="PTHR38117">
    <property type="entry name" value="NACHT AND WD40 DOMAIN PROTEIN"/>
    <property type="match status" value="1"/>
</dbReference>
<organism evidence="2 3">
    <name type="scientific">Claviceps africana</name>
    <dbReference type="NCBI Taxonomy" id="83212"/>
    <lineage>
        <taxon>Eukaryota</taxon>
        <taxon>Fungi</taxon>
        <taxon>Dikarya</taxon>
        <taxon>Ascomycota</taxon>
        <taxon>Pezizomycotina</taxon>
        <taxon>Sordariomycetes</taxon>
        <taxon>Hypocreomycetidae</taxon>
        <taxon>Hypocreales</taxon>
        <taxon>Clavicipitaceae</taxon>
        <taxon>Claviceps</taxon>
    </lineage>
</organism>
<feature type="domain" description="DUF7053" evidence="1">
    <location>
        <begin position="3"/>
        <end position="150"/>
    </location>
</feature>
<evidence type="ECO:0000259" key="1">
    <source>
        <dbReference type="Pfam" id="PF23155"/>
    </source>
</evidence>
<dbReference type="AlphaFoldDB" id="A0A8K0J138"/>
<dbReference type="OrthoDB" id="3246050at2759"/>
<accession>A0A8K0J138</accession>
<dbReference type="PANTHER" id="PTHR38117:SF2">
    <property type="entry name" value="NACHT AND WD40 DOMAIN PROTEIN"/>
    <property type="match status" value="1"/>
</dbReference>
<proteinExistence type="predicted"/>
<dbReference type="EMBL" id="SRPY01000966">
    <property type="protein sequence ID" value="KAG5915618.1"/>
    <property type="molecule type" value="Genomic_DNA"/>
</dbReference>
<dbReference type="Pfam" id="PF23155">
    <property type="entry name" value="DUF7053"/>
    <property type="match status" value="1"/>
</dbReference>
<gene>
    <name evidence="2" type="ORF">E4U42_007968</name>
</gene>
<protein>
    <recommendedName>
        <fullName evidence="1">DUF7053 domain-containing protein</fullName>
    </recommendedName>
</protein>
<comment type="caution">
    <text evidence="2">The sequence shown here is derived from an EMBL/GenBank/DDBJ whole genome shotgun (WGS) entry which is preliminary data.</text>
</comment>
<dbReference type="InterPro" id="IPR055481">
    <property type="entry name" value="DUF7053"/>
</dbReference>